<dbReference type="HOGENOM" id="CLU_900309_0_0_1"/>
<feature type="compositionally biased region" description="Low complexity" evidence="1">
    <location>
        <begin position="162"/>
        <end position="189"/>
    </location>
</feature>
<reference evidence="3" key="1">
    <citation type="journal article" date="2014" name="Proc. Natl. Acad. Sci. U.S.A.">
        <title>Extensive sampling of basidiomycete genomes demonstrates inadequacy of the white-rot/brown-rot paradigm for wood decay fungi.</title>
        <authorList>
            <person name="Riley R."/>
            <person name="Salamov A.A."/>
            <person name="Brown D.W."/>
            <person name="Nagy L.G."/>
            <person name="Floudas D."/>
            <person name="Held B.W."/>
            <person name="Levasseur A."/>
            <person name="Lombard V."/>
            <person name="Morin E."/>
            <person name="Otillar R."/>
            <person name="Lindquist E.A."/>
            <person name="Sun H."/>
            <person name="LaButti K.M."/>
            <person name="Schmutz J."/>
            <person name="Jabbour D."/>
            <person name="Luo H."/>
            <person name="Baker S.E."/>
            <person name="Pisabarro A.G."/>
            <person name="Walton J.D."/>
            <person name="Blanchette R.A."/>
            <person name="Henrissat B."/>
            <person name="Martin F."/>
            <person name="Cullen D."/>
            <person name="Hibbett D.S."/>
            <person name="Grigoriev I.V."/>
        </authorList>
    </citation>
    <scope>NUCLEOTIDE SEQUENCE [LARGE SCALE GENOMIC DNA]</scope>
    <source>
        <strain evidence="3">CBS 339.88</strain>
    </source>
</reference>
<feature type="region of interest" description="Disordered" evidence="1">
    <location>
        <begin position="158"/>
        <end position="189"/>
    </location>
</feature>
<evidence type="ECO:0000256" key="1">
    <source>
        <dbReference type="SAM" id="MobiDB-lite"/>
    </source>
</evidence>
<sequence>MPFLYLEFVLRSSETSSTIASLGGLPGPLEVANHIDRRTRRTPDQPPSTLVDLSFHHHTDLPYHFPGLSRTSRPQEIVFYHTNHVVSHVASPPSRRGLWADVPTNLGGNRVGHDEGETLEREARQAVSKPPAAVYADIDPACTTPFPCPVPFRPHEPPATCRRSSSTTAAARTTRSAGCGSSSSKNTNSAAARCRVEATNIVASSLSPLETRLTPHAFLALVATSLARYPSTLPRTPGVSPVYTATTPRSVEARSPFACQSKPETRRTNTKATAFAFAFVRHSCPHLLSIPTVHCPTCRRLPARSPRHT</sequence>
<accession>A0A067S831</accession>
<dbReference type="Proteomes" id="UP000027222">
    <property type="component" value="Unassembled WGS sequence"/>
</dbReference>
<gene>
    <name evidence="2" type="ORF">GALMADRAFT_161892</name>
</gene>
<protein>
    <submittedName>
        <fullName evidence="2">Uncharacterized protein</fullName>
    </submittedName>
</protein>
<evidence type="ECO:0000313" key="3">
    <source>
        <dbReference type="Proteomes" id="UP000027222"/>
    </source>
</evidence>
<name>A0A067S831_GALM3</name>
<proteinExistence type="predicted"/>
<dbReference type="EMBL" id="KL142419">
    <property type="protein sequence ID" value="KDR66956.1"/>
    <property type="molecule type" value="Genomic_DNA"/>
</dbReference>
<evidence type="ECO:0000313" key="2">
    <source>
        <dbReference type="EMBL" id="KDR66956.1"/>
    </source>
</evidence>
<keyword evidence="3" id="KW-1185">Reference proteome</keyword>
<dbReference type="AlphaFoldDB" id="A0A067S831"/>
<organism evidence="2 3">
    <name type="scientific">Galerina marginata (strain CBS 339.88)</name>
    <dbReference type="NCBI Taxonomy" id="685588"/>
    <lineage>
        <taxon>Eukaryota</taxon>
        <taxon>Fungi</taxon>
        <taxon>Dikarya</taxon>
        <taxon>Basidiomycota</taxon>
        <taxon>Agaricomycotina</taxon>
        <taxon>Agaricomycetes</taxon>
        <taxon>Agaricomycetidae</taxon>
        <taxon>Agaricales</taxon>
        <taxon>Agaricineae</taxon>
        <taxon>Strophariaceae</taxon>
        <taxon>Galerina</taxon>
    </lineage>
</organism>